<name>A0A366MBC2_9EURY</name>
<accession>A0A366MBC2</accession>
<keyword evidence="3" id="KW-1185">Reference proteome</keyword>
<dbReference type="Gene3D" id="3.40.50.720">
    <property type="entry name" value="NAD(P)-binding Rossmann-like Domain"/>
    <property type="match status" value="1"/>
</dbReference>
<protein>
    <submittedName>
        <fullName evidence="2">Pyrroline-5-carboxylate reductase</fullName>
        <ecNumber evidence="2">1.5.1.2</ecNumber>
    </submittedName>
</protein>
<dbReference type="SUPFAM" id="SSF51735">
    <property type="entry name" value="NAD(P)-binding Rossmann-fold domains"/>
    <property type="match status" value="1"/>
</dbReference>
<evidence type="ECO:0000259" key="1">
    <source>
        <dbReference type="Pfam" id="PF03807"/>
    </source>
</evidence>
<gene>
    <name evidence="2" type="primary">proC</name>
    <name evidence="2" type="ORF">ALNOE001_08960</name>
</gene>
<evidence type="ECO:0000313" key="3">
    <source>
        <dbReference type="Proteomes" id="UP000253099"/>
    </source>
</evidence>
<dbReference type="InterPro" id="IPR036291">
    <property type="entry name" value="NAD(P)-bd_dom_sf"/>
</dbReference>
<dbReference type="InterPro" id="IPR028939">
    <property type="entry name" value="P5C_Rdtase_cat_N"/>
</dbReference>
<dbReference type="InterPro" id="IPR008927">
    <property type="entry name" value="6-PGluconate_DH-like_C_sf"/>
</dbReference>
<dbReference type="SUPFAM" id="SSF48179">
    <property type="entry name" value="6-phosphogluconate dehydrogenase C-terminal domain-like"/>
    <property type="match status" value="1"/>
</dbReference>
<dbReference type="EC" id="1.5.1.2" evidence="2"/>
<keyword evidence="2" id="KW-0560">Oxidoreductase</keyword>
<dbReference type="InterPro" id="IPR013328">
    <property type="entry name" value="6PGD_dom2"/>
</dbReference>
<dbReference type="Gene3D" id="1.10.1040.10">
    <property type="entry name" value="N-(1-d-carboxylethyl)-l-norvaline Dehydrogenase, domain 2"/>
    <property type="match status" value="1"/>
</dbReference>
<organism evidence="2 3">
    <name type="scientific">Candidatus Methanobinarius endosymbioticus</name>
    <dbReference type="NCBI Taxonomy" id="2006182"/>
    <lineage>
        <taxon>Archaea</taxon>
        <taxon>Methanobacteriati</taxon>
        <taxon>Methanobacteriota</taxon>
        <taxon>Methanomada group</taxon>
        <taxon>Methanobacteria</taxon>
        <taxon>Methanobacteriales</taxon>
        <taxon>Methanobacteriaceae</taxon>
        <taxon>Candidatus Methanobinarius</taxon>
    </lineage>
</organism>
<evidence type="ECO:0000313" key="2">
    <source>
        <dbReference type="EMBL" id="RBQ23337.1"/>
    </source>
</evidence>
<comment type="caution">
    <text evidence="2">The sequence shown here is derived from an EMBL/GenBank/DDBJ whole genome shotgun (WGS) entry which is preliminary data.</text>
</comment>
<dbReference type="AlphaFoldDB" id="A0A366MBC2"/>
<dbReference type="EMBL" id="NIZT01000025">
    <property type="protein sequence ID" value="RBQ23337.1"/>
    <property type="molecule type" value="Genomic_DNA"/>
</dbReference>
<dbReference type="GO" id="GO:0004735">
    <property type="term" value="F:pyrroline-5-carboxylate reductase activity"/>
    <property type="evidence" value="ECO:0007669"/>
    <property type="project" value="UniProtKB-EC"/>
</dbReference>
<sequence>MKIGFIGFGEVASILSKKLLSKNTSFENIEILSSTEDRSEKTKKLCENSSITILDTFEEVAKFSDILISVTSPHDAIKIAKEYATITNNLFLDLNNVSPKTTIGINNLKNNSKFVKGAIIGKISSEDYVIYLSGKYAKDLEFLNDFGLNIKYIGKKVEDSSYIKILRSIYTKGVTAILYELFNISEELNLTNEVFEALNYTERENFESKSMSRINSLINSHERKYEEMDEILEFLKSLKNLESLEFSDDFSKNNFDFNYKMIKATKDTFKEIK</sequence>
<dbReference type="Pfam" id="PF03807">
    <property type="entry name" value="F420_oxidored"/>
    <property type="match status" value="1"/>
</dbReference>
<proteinExistence type="predicted"/>
<dbReference type="Proteomes" id="UP000253099">
    <property type="component" value="Unassembled WGS sequence"/>
</dbReference>
<reference evidence="2 3" key="1">
    <citation type="submission" date="2018-06" db="EMBL/GenBank/DDBJ databases">
        <title>Genomic insight into two independent archaeal endosymbiosis events.</title>
        <authorList>
            <person name="Lind A.E."/>
            <person name="Lewis W.H."/>
            <person name="Spang A."/>
            <person name="Guy L."/>
            <person name="Embley M.T."/>
            <person name="Ettema T.J.G."/>
        </authorList>
    </citation>
    <scope>NUCLEOTIDE SEQUENCE [LARGE SCALE GENOMIC DNA]</scope>
    <source>
        <strain evidence="2">NOE</strain>
    </source>
</reference>
<feature type="domain" description="Pyrroline-5-carboxylate reductase catalytic N-terminal" evidence="1">
    <location>
        <begin position="2"/>
        <end position="87"/>
    </location>
</feature>